<feature type="compositionally biased region" description="Polar residues" evidence="1">
    <location>
        <begin position="103"/>
        <end position="118"/>
    </location>
</feature>
<evidence type="ECO:0000259" key="3">
    <source>
        <dbReference type="PROSITE" id="PS50053"/>
    </source>
</evidence>
<dbReference type="InterPro" id="IPR029071">
    <property type="entry name" value="Ubiquitin-like_domsf"/>
</dbReference>
<dbReference type="AlphaFoldDB" id="A0A2U1KCQ3"/>
<dbReference type="STRING" id="35608.A0A2U1KCQ3"/>
<keyword evidence="2" id="KW-0472">Membrane</keyword>
<dbReference type="PROSITE" id="PS50053">
    <property type="entry name" value="UBIQUITIN_2"/>
    <property type="match status" value="1"/>
</dbReference>
<feature type="domain" description="Ubiquitin-like" evidence="3">
    <location>
        <begin position="194"/>
        <end position="243"/>
    </location>
</feature>
<accession>A0A2U1KCQ3</accession>
<reference evidence="4 5" key="1">
    <citation type="journal article" date="2018" name="Mol. Plant">
        <title>The genome of Artemisia annua provides insight into the evolution of Asteraceae family and artemisinin biosynthesis.</title>
        <authorList>
            <person name="Shen Q."/>
            <person name="Zhang L."/>
            <person name="Liao Z."/>
            <person name="Wang S."/>
            <person name="Yan T."/>
            <person name="Shi P."/>
            <person name="Liu M."/>
            <person name="Fu X."/>
            <person name="Pan Q."/>
            <person name="Wang Y."/>
            <person name="Lv Z."/>
            <person name="Lu X."/>
            <person name="Zhang F."/>
            <person name="Jiang W."/>
            <person name="Ma Y."/>
            <person name="Chen M."/>
            <person name="Hao X."/>
            <person name="Li L."/>
            <person name="Tang Y."/>
            <person name="Lv G."/>
            <person name="Zhou Y."/>
            <person name="Sun X."/>
            <person name="Brodelius P.E."/>
            <person name="Rose J.K.C."/>
            <person name="Tang K."/>
        </authorList>
    </citation>
    <scope>NUCLEOTIDE SEQUENCE [LARGE SCALE GENOMIC DNA]</scope>
    <source>
        <strain evidence="5">cv. Huhao1</strain>
        <tissue evidence="4">Leaf</tissue>
    </source>
</reference>
<feature type="transmembrane region" description="Helical" evidence="2">
    <location>
        <begin position="418"/>
        <end position="442"/>
    </location>
</feature>
<dbReference type="PRINTS" id="PR00348">
    <property type="entry name" value="UBIQUITIN"/>
</dbReference>
<evidence type="ECO:0000256" key="2">
    <source>
        <dbReference type="SAM" id="Phobius"/>
    </source>
</evidence>
<protein>
    <submittedName>
        <fullName evidence="4">SWIB/MDM2 domain superfamily protein</fullName>
    </submittedName>
</protein>
<gene>
    <name evidence="4" type="ORF">CTI12_AA618770</name>
</gene>
<dbReference type="Proteomes" id="UP000245207">
    <property type="component" value="Unassembled WGS sequence"/>
</dbReference>
<evidence type="ECO:0000256" key="1">
    <source>
        <dbReference type="SAM" id="MobiDB-lite"/>
    </source>
</evidence>
<dbReference type="SUPFAM" id="SSF54236">
    <property type="entry name" value="Ubiquitin-like"/>
    <property type="match status" value="1"/>
</dbReference>
<dbReference type="InterPro" id="IPR019956">
    <property type="entry name" value="Ubiquitin_dom"/>
</dbReference>
<keyword evidence="2" id="KW-1133">Transmembrane helix</keyword>
<feature type="region of interest" description="Disordered" evidence="1">
    <location>
        <begin position="95"/>
        <end position="133"/>
    </location>
</feature>
<dbReference type="Gene3D" id="3.10.20.90">
    <property type="entry name" value="Phosphatidylinositol 3-kinase Catalytic Subunit, Chain A, domain 1"/>
    <property type="match status" value="1"/>
</dbReference>
<dbReference type="InterPro" id="IPR000626">
    <property type="entry name" value="Ubiquitin-like_dom"/>
</dbReference>
<keyword evidence="2" id="KW-0812">Transmembrane</keyword>
<organism evidence="4 5">
    <name type="scientific">Artemisia annua</name>
    <name type="common">Sweet wormwood</name>
    <dbReference type="NCBI Taxonomy" id="35608"/>
    <lineage>
        <taxon>Eukaryota</taxon>
        <taxon>Viridiplantae</taxon>
        <taxon>Streptophyta</taxon>
        <taxon>Embryophyta</taxon>
        <taxon>Tracheophyta</taxon>
        <taxon>Spermatophyta</taxon>
        <taxon>Magnoliopsida</taxon>
        <taxon>eudicotyledons</taxon>
        <taxon>Gunneridae</taxon>
        <taxon>Pentapetalae</taxon>
        <taxon>asterids</taxon>
        <taxon>campanulids</taxon>
        <taxon>Asterales</taxon>
        <taxon>Asteraceae</taxon>
        <taxon>Asteroideae</taxon>
        <taxon>Anthemideae</taxon>
        <taxon>Artemisiinae</taxon>
        <taxon>Artemisia</taxon>
    </lineage>
</organism>
<dbReference type="EMBL" id="PKPP01022303">
    <property type="protein sequence ID" value="PWA34544.1"/>
    <property type="molecule type" value="Genomic_DNA"/>
</dbReference>
<dbReference type="OrthoDB" id="10263741at2759"/>
<keyword evidence="5" id="KW-1185">Reference proteome</keyword>
<proteinExistence type="predicted"/>
<evidence type="ECO:0000313" key="4">
    <source>
        <dbReference type="EMBL" id="PWA34544.1"/>
    </source>
</evidence>
<feature type="region of interest" description="Disordered" evidence="1">
    <location>
        <begin position="58"/>
        <end position="79"/>
    </location>
</feature>
<name>A0A2U1KCQ3_ARTAN</name>
<comment type="caution">
    <text evidence="4">The sequence shown here is derived from an EMBL/GenBank/DDBJ whole genome shotgun (WGS) entry which is preliminary data.</text>
</comment>
<evidence type="ECO:0000313" key="5">
    <source>
        <dbReference type="Proteomes" id="UP000245207"/>
    </source>
</evidence>
<sequence length="513" mass="57024">MSMKDPGMSLVQWMNMQQNPTLSNQIQPGYLNPLAGSILQNYGGPQMVPQNNIQFSSQRSASPLNHLRKLPQPTTTNPLALMQPQQLTDLTQQVELSGPTPMPTNQLSTNGSSLLTETASDDGPSCSTSPSTNNCPNTVPSMTNGRSFQTTIFEFYNIYNCATLDFDDNATYGQKEIFALRDPTQEDPCELQKEMRAQELIERCSGYLMSRKLEGIPPDEQRLIILGKQLENGCILADYNIQKVFDHNSHRTGQSNHNFTDPQAAECPFSAPSGDKEFTVSIQLEMNYMLEKYKLCLALMEVFGIKVDTRSRITPIHLEHKIKLSGNSPAGNACYYVLVDVPLPVQRELNALLATTEKAKDIEACNEAICTSIRKNERLMNIVKDALFPWVYGIAKELRELHPEGINNATNSITLVSVHFATVAFAAIFTVAGSELLAYLVILRMMCNVGLCTLKEMVCVSLDSSSLEDARLVNYLNLLKQGLPKTSRFSDPQLDYSVSRGNFEPVINGSIWI</sequence>